<evidence type="ECO:0000256" key="1">
    <source>
        <dbReference type="SAM" id="MobiDB-lite"/>
    </source>
</evidence>
<organism evidence="2 3">
    <name type="scientific">Symbiodinium necroappetens</name>
    <dbReference type="NCBI Taxonomy" id="1628268"/>
    <lineage>
        <taxon>Eukaryota</taxon>
        <taxon>Sar</taxon>
        <taxon>Alveolata</taxon>
        <taxon>Dinophyceae</taxon>
        <taxon>Suessiales</taxon>
        <taxon>Symbiodiniaceae</taxon>
        <taxon>Symbiodinium</taxon>
    </lineage>
</organism>
<feature type="non-terminal residue" evidence="2">
    <location>
        <position position="233"/>
    </location>
</feature>
<feature type="non-terminal residue" evidence="2">
    <location>
        <position position="1"/>
    </location>
</feature>
<dbReference type="EMBL" id="CAJNJA010031945">
    <property type="protein sequence ID" value="CAE7662289.1"/>
    <property type="molecule type" value="Genomic_DNA"/>
</dbReference>
<feature type="compositionally biased region" description="Low complexity" evidence="1">
    <location>
        <begin position="143"/>
        <end position="153"/>
    </location>
</feature>
<comment type="caution">
    <text evidence="2">The sequence shown here is derived from an EMBL/GenBank/DDBJ whole genome shotgun (WGS) entry which is preliminary data.</text>
</comment>
<sequence>MLAHEPETHFQMMAGVLRDKSQKYKKDCLSTLHWAYPRCNRRLQQMVNAVRFMSKAQGNSRLAKSMTEEDRQAQQAAYDAAIADLSGVLGEDGLVALRLKDKIQASPSLKKDPEGTVKKMMSLLTRLTMGSEEEKAAAKAEVESMPSSSPALSPEEEAEAEEKGRQLLAEVRDVDSDTALDDAELVTESDDEEGASLAETSALTPVSASALEVRRLGAMLSSEQLGSAASWGI</sequence>
<accession>A0A812W484</accession>
<dbReference type="AlphaFoldDB" id="A0A812W484"/>
<feature type="compositionally biased region" description="Acidic residues" evidence="1">
    <location>
        <begin position="176"/>
        <end position="194"/>
    </location>
</feature>
<dbReference type="OrthoDB" id="10597569at2759"/>
<reference evidence="2" key="1">
    <citation type="submission" date="2021-02" db="EMBL/GenBank/DDBJ databases">
        <authorList>
            <person name="Dougan E. K."/>
            <person name="Rhodes N."/>
            <person name="Thang M."/>
            <person name="Chan C."/>
        </authorList>
    </citation>
    <scope>NUCLEOTIDE SEQUENCE</scope>
</reference>
<feature type="compositionally biased region" description="Basic and acidic residues" evidence="1">
    <location>
        <begin position="132"/>
        <end position="142"/>
    </location>
</feature>
<keyword evidence="3" id="KW-1185">Reference proteome</keyword>
<evidence type="ECO:0000313" key="3">
    <source>
        <dbReference type="Proteomes" id="UP000601435"/>
    </source>
</evidence>
<gene>
    <name evidence="2" type="ORF">SNEC2469_LOCUS18841</name>
</gene>
<name>A0A812W484_9DINO</name>
<feature type="region of interest" description="Disordered" evidence="1">
    <location>
        <begin position="131"/>
        <end position="205"/>
    </location>
</feature>
<dbReference type="Proteomes" id="UP000601435">
    <property type="component" value="Unassembled WGS sequence"/>
</dbReference>
<protein>
    <submittedName>
        <fullName evidence="2">Uncharacterized protein</fullName>
    </submittedName>
</protein>
<evidence type="ECO:0000313" key="2">
    <source>
        <dbReference type="EMBL" id="CAE7662289.1"/>
    </source>
</evidence>
<feature type="compositionally biased region" description="Basic and acidic residues" evidence="1">
    <location>
        <begin position="161"/>
        <end position="175"/>
    </location>
</feature>
<proteinExistence type="predicted"/>